<keyword evidence="3" id="KW-1185">Reference proteome</keyword>
<organism evidence="2 3">
    <name type="scientific">Lithospermum erythrorhizon</name>
    <name type="common">Purple gromwell</name>
    <name type="synonym">Lithospermum officinale var. erythrorhizon</name>
    <dbReference type="NCBI Taxonomy" id="34254"/>
    <lineage>
        <taxon>Eukaryota</taxon>
        <taxon>Viridiplantae</taxon>
        <taxon>Streptophyta</taxon>
        <taxon>Embryophyta</taxon>
        <taxon>Tracheophyta</taxon>
        <taxon>Spermatophyta</taxon>
        <taxon>Magnoliopsida</taxon>
        <taxon>eudicotyledons</taxon>
        <taxon>Gunneridae</taxon>
        <taxon>Pentapetalae</taxon>
        <taxon>asterids</taxon>
        <taxon>lamiids</taxon>
        <taxon>Boraginales</taxon>
        <taxon>Boraginaceae</taxon>
        <taxon>Boraginoideae</taxon>
        <taxon>Lithospermeae</taxon>
        <taxon>Lithospermum</taxon>
    </lineage>
</organism>
<protein>
    <submittedName>
        <fullName evidence="2">Uncharacterized protein</fullName>
    </submittedName>
</protein>
<dbReference type="AlphaFoldDB" id="A0AAV3NHF4"/>
<feature type="region of interest" description="Disordered" evidence="1">
    <location>
        <begin position="108"/>
        <end position="148"/>
    </location>
</feature>
<feature type="compositionally biased region" description="Basic and acidic residues" evidence="1">
    <location>
        <begin position="108"/>
        <end position="125"/>
    </location>
</feature>
<dbReference type="Proteomes" id="UP001454036">
    <property type="component" value="Unassembled WGS sequence"/>
</dbReference>
<sequence>MERFAQRGNELFGTRPQKSFENAQSTRYNNLDMDFDDVFGGPPRRYSMQEVKMRYSFCEPLEEENSKDNNDENSTMFDQWSGLVKKPVFGEEIVTRRRYVNDTFFDDIFKGDESSSSPRKSDYHRSNSGSRISSPARPLPPKAEPFSTSLPSQFRFFISL</sequence>
<proteinExistence type="predicted"/>
<accession>A0AAV3NHF4</accession>
<evidence type="ECO:0000313" key="3">
    <source>
        <dbReference type="Proteomes" id="UP001454036"/>
    </source>
</evidence>
<reference evidence="2 3" key="1">
    <citation type="submission" date="2024-01" db="EMBL/GenBank/DDBJ databases">
        <title>The complete chloroplast genome sequence of Lithospermum erythrorhizon: insights into the phylogenetic relationship among Boraginaceae species and the maternal lineages of purple gromwells.</title>
        <authorList>
            <person name="Okada T."/>
            <person name="Watanabe K."/>
        </authorList>
    </citation>
    <scope>NUCLEOTIDE SEQUENCE [LARGE SCALE GENOMIC DNA]</scope>
</reference>
<evidence type="ECO:0000313" key="2">
    <source>
        <dbReference type="EMBL" id="GAA0138302.1"/>
    </source>
</evidence>
<evidence type="ECO:0000256" key="1">
    <source>
        <dbReference type="SAM" id="MobiDB-lite"/>
    </source>
</evidence>
<dbReference type="EMBL" id="BAABME010044734">
    <property type="protein sequence ID" value="GAA0138302.1"/>
    <property type="molecule type" value="Genomic_DNA"/>
</dbReference>
<name>A0AAV3NHF4_LITER</name>
<gene>
    <name evidence="2" type="ORF">LIER_44038</name>
</gene>
<comment type="caution">
    <text evidence="2">The sequence shown here is derived from an EMBL/GenBank/DDBJ whole genome shotgun (WGS) entry which is preliminary data.</text>
</comment>